<dbReference type="SMART" id="SM00526">
    <property type="entry name" value="H15"/>
    <property type="match status" value="1"/>
</dbReference>
<keyword evidence="4 5" id="KW-0413">Isomerase</keyword>
<proteinExistence type="predicted"/>
<evidence type="ECO:0000313" key="8">
    <source>
        <dbReference type="EMBL" id="CAD8377473.1"/>
    </source>
</evidence>
<dbReference type="Gene3D" id="1.10.10.10">
    <property type="entry name" value="Winged helix-like DNA-binding domain superfamily/Winged helix DNA-binding domain"/>
    <property type="match status" value="1"/>
</dbReference>
<reference evidence="8" key="1">
    <citation type="submission" date="2021-01" db="EMBL/GenBank/DDBJ databases">
        <authorList>
            <person name="Corre E."/>
            <person name="Pelletier E."/>
            <person name="Niang G."/>
            <person name="Scheremetjew M."/>
            <person name="Finn R."/>
            <person name="Kale V."/>
            <person name="Holt S."/>
            <person name="Cochrane G."/>
            <person name="Meng A."/>
            <person name="Brown T."/>
            <person name="Cohen L."/>
        </authorList>
    </citation>
    <scope>NUCLEOTIDE SEQUENCE</scope>
    <source>
        <strain evidence="8">CCMP3303</strain>
    </source>
</reference>
<evidence type="ECO:0000256" key="1">
    <source>
        <dbReference type="ARBA" id="ARBA00000971"/>
    </source>
</evidence>
<gene>
    <name evidence="8" type="ORF">MPOL1434_LOCUS9540</name>
</gene>
<dbReference type="InterPro" id="IPR036388">
    <property type="entry name" value="WH-like_DNA-bd_sf"/>
</dbReference>
<dbReference type="FunFam" id="3.10.50.40:FF:000006">
    <property type="entry name" value="Peptidyl-prolyl cis-trans isomerase"/>
    <property type="match status" value="1"/>
</dbReference>
<sequence>MAKTPKTVLDKIIAAIRAQKSAKGSSRQAISKYLKSEFDTDNATALKKALKKGVADGKLIQEGQSFKVAGDEEYAAPKEEQVEITNVKVGEGPAAEKGDTVIVSYKGQLEDGSVFDSAKTFDFVLGCGDVIKGWDIGITGMKVGGKRQLVVPPKLGYGKKGAGPEIPPNATLYFAVKLKEIQ</sequence>
<feature type="domain" description="PPIase FKBP-type" evidence="6">
    <location>
        <begin position="98"/>
        <end position="182"/>
    </location>
</feature>
<dbReference type="Pfam" id="PF00538">
    <property type="entry name" value="Linker_histone"/>
    <property type="match status" value="1"/>
</dbReference>
<evidence type="ECO:0000256" key="5">
    <source>
        <dbReference type="PROSITE-ProRule" id="PRU00277"/>
    </source>
</evidence>
<dbReference type="SUPFAM" id="SSF54534">
    <property type="entry name" value="FKBP-like"/>
    <property type="match status" value="1"/>
</dbReference>
<dbReference type="InterPro" id="IPR001179">
    <property type="entry name" value="PPIase_FKBP_dom"/>
</dbReference>
<dbReference type="PANTHER" id="PTHR43811">
    <property type="entry name" value="FKBP-TYPE PEPTIDYL-PROLYL CIS-TRANS ISOMERASE FKPA"/>
    <property type="match status" value="1"/>
</dbReference>
<protein>
    <recommendedName>
        <fullName evidence="2 5">peptidylprolyl isomerase</fullName>
        <ecNumber evidence="2 5">5.2.1.8</ecNumber>
    </recommendedName>
</protein>
<keyword evidence="3 5" id="KW-0697">Rotamase</keyword>
<dbReference type="Gene3D" id="3.10.50.40">
    <property type="match status" value="1"/>
</dbReference>
<evidence type="ECO:0000256" key="4">
    <source>
        <dbReference type="ARBA" id="ARBA00023235"/>
    </source>
</evidence>
<dbReference type="GO" id="GO:0003755">
    <property type="term" value="F:peptidyl-prolyl cis-trans isomerase activity"/>
    <property type="evidence" value="ECO:0007669"/>
    <property type="project" value="UniProtKB-KW"/>
</dbReference>
<accession>A0A7S0FS18</accession>
<evidence type="ECO:0000259" key="6">
    <source>
        <dbReference type="PROSITE" id="PS50059"/>
    </source>
</evidence>
<dbReference type="AlphaFoldDB" id="A0A7S0FS18"/>
<dbReference type="SUPFAM" id="SSF46785">
    <property type="entry name" value="Winged helix' DNA-binding domain"/>
    <property type="match status" value="1"/>
</dbReference>
<evidence type="ECO:0000256" key="3">
    <source>
        <dbReference type="ARBA" id="ARBA00023110"/>
    </source>
</evidence>
<feature type="domain" description="H15" evidence="7">
    <location>
        <begin position="4"/>
        <end position="70"/>
    </location>
</feature>
<dbReference type="Pfam" id="PF00254">
    <property type="entry name" value="FKBP_C"/>
    <property type="match status" value="1"/>
</dbReference>
<comment type="catalytic activity">
    <reaction evidence="1 5">
        <text>[protein]-peptidylproline (omega=180) = [protein]-peptidylproline (omega=0)</text>
        <dbReference type="Rhea" id="RHEA:16237"/>
        <dbReference type="Rhea" id="RHEA-COMP:10747"/>
        <dbReference type="Rhea" id="RHEA-COMP:10748"/>
        <dbReference type="ChEBI" id="CHEBI:83833"/>
        <dbReference type="ChEBI" id="CHEBI:83834"/>
        <dbReference type="EC" id="5.2.1.8"/>
    </reaction>
</comment>
<evidence type="ECO:0000256" key="2">
    <source>
        <dbReference type="ARBA" id="ARBA00013194"/>
    </source>
</evidence>
<evidence type="ECO:0000259" key="7">
    <source>
        <dbReference type="PROSITE" id="PS51504"/>
    </source>
</evidence>
<dbReference type="GO" id="GO:0000786">
    <property type="term" value="C:nucleosome"/>
    <property type="evidence" value="ECO:0007669"/>
    <property type="project" value="InterPro"/>
</dbReference>
<dbReference type="GO" id="GO:0006334">
    <property type="term" value="P:nucleosome assembly"/>
    <property type="evidence" value="ECO:0007669"/>
    <property type="project" value="InterPro"/>
</dbReference>
<dbReference type="InterPro" id="IPR046357">
    <property type="entry name" value="PPIase_dom_sf"/>
</dbReference>
<dbReference type="PROSITE" id="PS51504">
    <property type="entry name" value="H15"/>
    <property type="match status" value="1"/>
</dbReference>
<dbReference type="InterPro" id="IPR036390">
    <property type="entry name" value="WH_DNA-bd_sf"/>
</dbReference>
<dbReference type="EMBL" id="HBEJ01016341">
    <property type="protein sequence ID" value="CAD8377473.1"/>
    <property type="molecule type" value="Transcribed_RNA"/>
</dbReference>
<dbReference type="GO" id="GO:0003677">
    <property type="term" value="F:DNA binding"/>
    <property type="evidence" value="ECO:0007669"/>
    <property type="project" value="InterPro"/>
</dbReference>
<name>A0A7S0FS18_9STRA</name>
<dbReference type="CDD" id="cd00073">
    <property type="entry name" value="H15"/>
    <property type="match status" value="1"/>
</dbReference>
<dbReference type="PANTHER" id="PTHR43811:SF19">
    <property type="entry name" value="39 KDA FK506-BINDING NUCLEAR PROTEIN"/>
    <property type="match status" value="1"/>
</dbReference>
<dbReference type="InterPro" id="IPR005818">
    <property type="entry name" value="Histone_H1/H5_H15"/>
</dbReference>
<dbReference type="EC" id="5.2.1.8" evidence="2 5"/>
<organism evidence="8">
    <name type="scientific">Minutocellus polymorphus</name>
    <dbReference type="NCBI Taxonomy" id="265543"/>
    <lineage>
        <taxon>Eukaryota</taxon>
        <taxon>Sar</taxon>
        <taxon>Stramenopiles</taxon>
        <taxon>Ochrophyta</taxon>
        <taxon>Bacillariophyta</taxon>
        <taxon>Mediophyceae</taxon>
        <taxon>Cymatosirophycidae</taxon>
        <taxon>Cymatosirales</taxon>
        <taxon>Cymatosiraceae</taxon>
        <taxon>Minutocellus</taxon>
    </lineage>
</organism>
<dbReference type="PROSITE" id="PS50059">
    <property type="entry name" value="FKBP_PPIASE"/>
    <property type="match status" value="1"/>
</dbReference>